<keyword evidence="2" id="KW-1133">Transmembrane helix</keyword>
<evidence type="ECO:0000313" key="5">
    <source>
        <dbReference type="Proteomes" id="UP000683360"/>
    </source>
</evidence>
<dbReference type="AlphaFoldDB" id="A0A8S3U9Y8"/>
<evidence type="ECO:0000256" key="1">
    <source>
        <dbReference type="SAM" id="MobiDB-lite"/>
    </source>
</evidence>
<protein>
    <submittedName>
        <fullName evidence="4">TTN</fullName>
        <ecNumber evidence="4">2.7.11.1</ecNumber>
    </submittedName>
</protein>
<keyword evidence="4" id="KW-0808">Transferase</keyword>
<dbReference type="Proteomes" id="UP000683360">
    <property type="component" value="Unassembled WGS sequence"/>
</dbReference>
<reference evidence="4" key="1">
    <citation type="submission" date="2021-03" db="EMBL/GenBank/DDBJ databases">
        <authorList>
            <person name="Bekaert M."/>
        </authorList>
    </citation>
    <scope>NUCLEOTIDE SEQUENCE</scope>
</reference>
<dbReference type="InterPro" id="IPR013783">
    <property type="entry name" value="Ig-like_fold"/>
</dbReference>
<feature type="transmembrane region" description="Helical" evidence="2">
    <location>
        <begin position="404"/>
        <end position="426"/>
    </location>
</feature>
<sequence>MRKIAVWIILFFFYEVLWSYIQLKGPDYSIKNATILLNCSSDSPPYGLYAEFLLNGRSHTNVRRSNEKCLTGETNLDCRYHNCSCSTLGLWYAFQYAIPTNIGTLKSRCVMRFKTSGQQFSDKSTIILDIKGPTIEAPNGIPIAAGIQTDLICIACATNLDIKLVWNCQELRVLQHSNLITNSTEYISTLTFMPSSVNNGINCSCVLRAGKYFRSTSIQLVVTISGELFKYGFRRWIHSVNGVFIRKLTGLIAENTSSIIIKSCGYQDAGSYTCEAWNEYRMETILINKTSLVKVLGPPVVVQSHTTQDLNTLFTVKFYSIVEPINVQWYLFHKQITNTSAIVLPTEIEIMIYGKKILSDGYYTNITLENLQGGTYSVIIENKYGKTKEIIEVYNKGYTYKLSVLLWILTGVAVFISTVTLTTLFLRRRNSGIFFTETKPVIYHAAPQIEPQVLPYNDIHDNPYDDCNEDPTGTPYYIDVIDSEEEITVPESSCQRTSLRFHNIPVPVDNHGKILHPVNTDEIVLDIIRNKLNINIDLNDIGRSHVIGKARKGRSQVIVRFISYRMKHLVYSNKKELKGDTNGIFITENLSQYRTELVKTLADMKTKNQISAYWTADGRIFAKKSENSRKLIIQNWQDVGDLRPPLKRPAAYDNHPDNQPDSANQQSGDHD</sequence>
<keyword evidence="2" id="KW-0472">Membrane</keyword>
<dbReference type="EMBL" id="CAJPWZ010002680">
    <property type="protein sequence ID" value="CAG2242655.1"/>
    <property type="molecule type" value="Genomic_DNA"/>
</dbReference>
<dbReference type="OrthoDB" id="6127275at2759"/>
<dbReference type="Gene3D" id="2.60.40.10">
    <property type="entry name" value="Immunoglobulins"/>
    <property type="match status" value="2"/>
</dbReference>
<dbReference type="GO" id="GO:0004674">
    <property type="term" value="F:protein serine/threonine kinase activity"/>
    <property type="evidence" value="ECO:0007669"/>
    <property type="project" value="UniProtKB-EC"/>
</dbReference>
<keyword evidence="3" id="KW-0732">Signal</keyword>
<gene>
    <name evidence="4" type="ORF">MEDL_54800</name>
</gene>
<evidence type="ECO:0000313" key="4">
    <source>
        <dbReference type="EMBL" id="CAG2242655.1"/>
    </source>
</evidence>
<dbReference type="EC" id="2.7.11.1" evidence="4"/>
<feature type="compositionally biased region" description="Polar residues" evidence="1">
    <location>
        <begin position="657"/>
        <end position="671"/>
    </location>
</feature>
<dbReference type="InterPro" id="IPR036179">
    <property type="entry name" value="Ig-like_dom_sf"/>
</dbReference>
<evidence type="ECO:0000256" key="2">
    <source>
        <dbReference type="SAM" id="Phobius"/>
    </source>
</evidence>
<evidence type="ECO:0000256" key="3">
    <source>
        <dbReference type="SAM" id="SignalP"/>
    </source>
</evidence>
<accession>A0A8S3U9Y8</accession>
<dbReference type="SUPFAM" id="SSF48726">
    <property type="entry name" value="Immunoglobulin"/>
    <property type="match status" value="2"/>
</dbReference>
<proteinExistence type="predicted"/>
<feature type="region of interest" description="Disordered" evidence="1">
    <location>
        <begin position="641"/>
        <end position="671"/>
    </location>
</feature>
<feature type="signal peptide" evidence="3">
    <location>
        <begin position="1"/>
        <end position="19"/>
    </location>
</feature>
<name>A0A8S3U9Y8_MYTED</name>
<comment type="caution">
    <text evidence="4">The sequence shown here is derived from an EMBL/GenBank/DDBJ whole genome shotgun (WGS) entry which is preliminary data.</text>
</comment>
<organism evidence="4 5">
    <name type="scientific">Mytilus edulis</name>
    <name type="common">Blue mussel</name>
    <dbReference type="NCBI Taxonomy" id="6550"/>
    <lineage>
        <taxon>Eukaryota</taxon>
        <taxon>Metazoa</taxon>
        <taxon>Spiralia</taxon>
        <taxon>Lophotrochozoa</taxon>
        <taxon>Mollusca</taxon>
        <taxon>Bivalvia</taxon>
        <taxon>Autobranchia</taxon>
        <taxon>Pteriomorphia</taxon>
        <taxon>Mytilida</taxon>
        <taxon>Mytiloidea</taxon>
        <taxon>Mytilidae</taxon>
        <taxon>Mytilinae</taxon>
        <taxon>Mytilus</taxon>
    </lineage>
</organism>
<keyword evidence="2" id="KW-0812">Transmembrane</keyword>
<keyword evidence="5" id="KW-1185">Reference proteome</keyword>
<feature type="chain" id="PRO_5035768212" evidence="3">
    <location>
        <begin position="20"/>
        <end position="671"/>
    </location>
</feature>